<dbReference type="EMBL" id="CSAD01000404">
    <property type="protein sequence ID" value="COV92983.1"/>
    <property type="molecule type" value="Genomic_DNA"/>
</dbReference>
<organism evidence="2 5">
    <name type="scientific">Mycobacterium tuberculosis</name>
    <dbReference type="NCBI Taxonomy" id="1773"/>
    <lineage>
        <taxon>Bacteria</taxon>
        <taxon>Bacillati</taxon>
        <taxon>Actinomycetota</taxon>
        <taxon>Actinomycetes</taxon>
        <taxon>Mycobacteriales</taxon>
        <taxon>Mycobacteriaceae</taxon>
        <taxon>Mycobacterium</taxon>
        <taxon>Mycobacterium tuberculosis complex</taxon>
    </lineage>
</organism>
<gene>
    <name evidence="3" type="ORF">ERS007679_02728</name>
    <name evidence="2" type="ORF">ERS007681_02546</name>
</gene>
<reference evidence="4 5" key="1">
    <citation type="submission" date="2015-03" db="EMBL/GenBank/DDBJ databases">
        <authorList>
            <consortium name="Pathogen Informatics"/>
        </authorList>
    </citation>
    <scope>NUCLEOTIDE SEQUENCE [LARGE SCALE GENOMIC DNA]</scope>
    <source>
        <strain evidence="3 4">G09801536</strain>
        <strain evidence="2 5">G09901357</strain>
    </source>
</reference>
<dbReference type="Proteomes" id="UP000045842">
    <property type="component" value="Unassembled WGS sequence"/>
</dbReference>
<dbReference type="Proteomes" id="UP000048289">
    <property type="component" value="Unassembled WGS sequence"/>
</dbReference>
<dbReference type="EMBL" id="CFOE01000345">
    <property type="protein sequence ID" value="CFE40529.1"/>
    <property type="molecule type" value="Genomic_DNA"/>
</dbReference>
<feature type="region of interest" description="Disordered" evidence="1">
    <location>
        <begin position="1"/>
        <end position="62"/>
    </location>
</feature>
<evidence type="ECO:0000313" key="5">
    <source>
        <dbReference type="Proteomes" id="UP000048289"/>
    </source>
</evidence>
<evidence type="ECO:0000313" key="2">
    <source>
        <dbReference type="EMBL" id="CFE40529.1"/>
    </source>
</evidence>
<feature type="compositionally biased region" description="Polar residues" evidence="1">
    <location>
        <begin position="24"/>
        <end position="38"/>
    </location>
</feature>
<feature type="compositionally biased region" description="Basic residues" evidence="1">
    <location>
        <begin position="1"/>
        <end position="11"/>
    </location>
</feature>
<evidence type="ECO:0000313" key="4">
    <source>
        <dbReference type="Proteomes" id="UP000045842"/>
    </source>
</evidence>
<evidence type="ECO:0000256" key="1">
    <source>
        <dbReference type="SAM" id="MobiDB-lite"/>
    </source>
</evidence>
<evidence type="ECO:0000313" key="3">
    <source>
        <dbReference type="EMBL" id="COV92983.1"/>
    </source>
</evidence>
<feature type="region of interest" description="Disordered" evidence="1">
    <location>
        <begin position="91"/>
        <end position="110"/>
    </location>
</feature>
<name>A0A654TAC1_MYCTX</name>
<protein>
    <submittedName>
        <fullName evidence="2">Uncharacterized protein</fullName>
    </submittedName>
</protein>
<accession>A0A654TAC1</accession>
<dbReference type="AlphaFoldDB" id="A0A654TAC1"/>
<sequence length="188" mass="20420">MPTVRRRRSTRQCRSPRNIGRIHASTSRDPGGNPSSLLAVQPMSKRTAEKSSSCSSRDRKRSVSANLTNRRICFLVSGESNQCSWIPSMPVASAESAPNSPCESGGPRKRTRRLVRLRSIATSIGSTLVCGRRSTSISATSPGFPLSGNQHTFVSKPRRPARSFTFSTAAPIATKLMMRRCSGADLQV</sequence>
<proteinExistence type="predicted"/>